<gene>
    <name evidence="1" type="ORF">DXC39_29955</name>
</gene>
<comment type="caution">
    <text evidence="1">The sequence shown here is derived from an EMBL/GenBank/DDBJ whole genome shotgun (WGS) entry which is preliminary data.</text>
</comment>
<name>A0A3E4TRU1_9FIRM</name>
<dbReference type="EMBL" id="QSSQ01000055">
    <property type="protein sequence ID" value="RGL94097.1"/>
    <property type="molecule type" value="Genomic_DNA"/>
</dbReference>
<reference evidence="1 2" key="1">
    <citation type="submission" date="2018-08" db="EMBL/GenBank/DDBJ databases">
        <title>A genome reference for cultivated species of the human gut microbiota.</title>
        <authorList>
            <person name="Zou Y."/>
            <person name="Xue W."/>
            <person name="Luo G."/>
        </authorList>
    </citation>
    <scope>NUCLEOTIDE SEQUENCE [LARGE SCALE GENOMIC DNA]</scope>
    <source>
        <strain evidence="1 2">TF05-11AC</strain>
    </source>
</reference>
<dbReference type="RefSeq" id="WP_117624069.1">
    <property type="nucleotide sequence ID" value="NZ_CAUFPL010000094.1"/>
</dbReference>
<protein>
    <submittedName>
        <fullName evidence="1">DUF4313 domain-containing protein</fullName>
    </submittedName>
</protein>
<proteinExistence type="predicted"/>
<evidence type="ECO:0000313" key="2">
    <source>
        <dbReference type="Proteomes" id="UP000261257"/>
    </source>
</evidence>
<dbReference type="InterPro" id="IPR025462">
    <property type="entry name" value="DUF4313"/>
</dbReference>
<evidence type="ECO:0000313" key="1">
    <source>
        <dbReference type="EMBL" id="RGL94097.1"/>
    </source>
</evidence>
<dbReference type="AlphaFoldDB" id="A0A3E4TRU1"/>
<accession>A0A3E4TRU1</accession>
<dbReference type="Pfam" id="PF14190">
    <property type="entry name" value="DUF4313"/>
    <property type="match status" value="1"/>
</dbReference>
<organism evidence="1 2">
    <name type="scientific">Hungatella hathewayi</name>
    <dbReference type="NCBI Taxonomy" id="154046"/>
    <lineage>
        <taxon>Bacteria</taxon>
        <taxon>Bacillati</taxon>
        <taxon>Bacillota</taxon>
        <taxon>Clostridia</taxon>
        <taxon>Lachnospirales</taxon>
        <taxon>Lachnospiraceae</taxon>
        <taxon>Hungatella</taxon>
    </lineage>
</organism>
<sequence length="124" mass="14423">MERRFELNKYGKIYPISLEVNSYMDGNLAIQMYSWEDGYPEPWDFLTVNLEGKREKDCAFIDTNHNGQEILVWIIRNGLAVPAGRYGRSGYCSYPEYRFKETLLREIDPKGYEDYIESSAGAGK</sequence>
<dbReference type="Proteomes" id="UP000261257">
    <property type="component" value="Unassembled WGS sequence"/>
</dbReference>